<comment type="caution">
    <text evidence="1">The sequence shown here is derived from an EMBL/GenBank/DDBJ whole genome shotgun (WGS) entry which is preliminary data.</text>
</comment>
<name>A0AAV7QJU4_PLEWA</name>
<protein>
    <submittedName>
        <fullName evidence="1">Uncharacterized protein</fullName>
    </submittedName>
</protein>
<accession>A0AAV7QJU4</accession>
<sequence>MRNIRVMVRRAPLLPQLGLCRLLAPAAQVLLSLVAVGTPSVIDPQGPHFLCDGTPNTILVGTDLEEKYRRKGNYSPIRTVILIAHQFPPMP</sequence>
<dbReference type="EMBL" id="JANPWB010000010">
    <property type="protein sequence ID" value="KAJ1138575.1"/>
    <property type="molecule type" value="Genomic_DNA"/>
</dbReference>
<reference evidence="1" key="1">
    <citation type="journal article" date="2022" name="bioRxiv">
        <title>Sequencing and chromosome-scale assembly of the giantPleurodeles waltlgenome.</title>
        <authorList>
            <person name="Brown T."/>
            <person name="Elewa A."/>
            <person name="Iarovenko S."/>
            <person name="Subramanian E."/>
            <person name="Araus A.J."/>
            <person name="Petzold A."/>
            <person name="Susuki M."/>
            <person name="Suzuki K.-i.T."/>
            <person name="Hayashi T."/>
            <person name="Toyoda A."/>
            <person name="Oliveira C."/>
            <person name="Osipova E."/>
            <person name="Leigh N.D."/>
            <person name="Simon A."/>
            <person name="Yun M.H."/>
        </authorList>
    </citation>
    <scope>NUCLEOTIDE SEQUENCE</scope>
    <source>
        <strain evidence="1">20211129_DDA</strain>
        <tissue evidence="1">Liver</tissue>
    </source>
</reference>
<evidence type="ECO:0000313" key="1">
    <source>
        <dbReference type="EMBL" id="KAJ1138575.1"/>
    </source>
</evidence>
<evidence type="ECO:0000313" key="2">
    <source>
        <dbReference type="Proteomes" id="UP001066276"/>
    </source>
</evidence>
<organism evidence="1 2">
    <name type="scientific">Pleurodeles waltl</name>
    <name type="common">Iberian ribbed newt</name>
    <dbReference type="NCBI Taxonomy" id="8319"/>
    <lineage>
        <taxon>Eukaryota</taxon>
        <taxon>Metazoa</taxon>
        <taxon>Chordata</taxon>
        <taxon>Craniata</taxon>
        <taxon>Vertebrata</taxon>
        <taxon>Euteleostomi</taxon>
        <taxon>Amphibia</taxon>
        <taxon>Batrachia</taxon>
        <taxon>Caudata</taxon>
        <taxon>Salamandroidea</taxon>
        <taxon>Salamandridae</taxon>
        <taxon>Pleurodelinae</taxon>
        <taxon>Pleurodeles</taxon>
    </lineage>
</organism>
<proteinExistence type="predicted"/>
<gene>
    <name evidence="1" type="ORF">NDU88_004956</name>
</gene>
<dbReference type="Proteomes" id="UP001066276">
    <property type="component" value="Chromosome 6"/>
</dbReference>
<dbReference type="AlphaFoldDB" id="A0AAV7QJU4"/>
<keyword evidence="2" id="KW-1185">Reference proteome</keyword>